<evidence type="ECO:0000313" key="4">
    <source>
        <dbReference type="EMBL" id="GAA0036548.1"/>
    </source>
</evidence>
<feature type="compositionally biased region" description="Low complexity" evidence="1">
    <location>
        <begin position="462"/>
        <end position="500"/>
    </location>
</feature>
<keyword evidence="2" id="KW-1133">Transmembrane helix</keyword>
<evidence type="ECO:0000256" key="2">
    <source>
        <dbReference type="SAM" id="Phobius"/>
    </source>
</evidence>
<comment type="caution">
    <text evidence="4">The sequence shown here is derived from an EMBL/GenBank/DDBJ whole genome shotgun (WGS) entry which is preliminary data.</text>
</comment>
<keyword evidence="2" id="KW-0472">Membrane</keyword>
<protein>
    <recommendedName>
        <fullName evidence="6">Gram-positive cocci surface proteins LPxTG domain-containing protein</fullName>
    </recommendedName>
</protein>
<dbReference type="SUPFAM" id="SSF53182">
    <property type="entry name" value="Pyrrolidone carboxyl peptidase (pyroglutamate aminopeptidase)"/>
    <property type="match status" value="1"/>
</dbReference>
<feature type="chain" id="PRO_5047517571" description="Gram-positive cocci surface proteins LPxTG domain-containing protein" evidence="3">
    <location>
        <begin position="29"/>
        <end position="571"/>
    </location>
</feature>
<feature type="compositionally biased region" description="Low complexity" evidence="1">
    <location>
        <begin position="515"/>
        <end position="529"/>
    </location>
</feature>
<evidence type="ECO:0000313" key="5">
    <source>
        <dbReference type="Proteomes" id="UP001498238"/>
    </source>
</evidence>
<dbReference type="RefSeq" id="WP_339393290.1">
    <property type="nucleotide sequence ID" value="NZ_BAAAAF010000010.1"/>
</dbReference>
<feature type="compositionally biased region" description="Basic and acidic residues" evidence="1">
    <location>
        <begin position="348"/>
        <end position="358"/>
    </location>
</feature>
<name>A0ABP3CAB3_9MICO</name>
<organism evidence="4 5">
    <name type="scientific">Brevibacterium metallidurans</name>
    <dbReference type="NCBI Taxonomy" id="1482676"/>
    <lineage>
        <taxon>Bacteria</taxon>
        <taxon>Bacillati</taxon>
        <taxon>Actinomycetota</taxon>
        <taxon>Actinomycetes</taxon>
        <taxon>Micrococcales</taxon>
        <taxon>Brevibacteriaceae</taxon>
        <taxon>Brevibacterium</taxon>
    </lineage>
</organism>
<keyword evidence="5" id="KW-1185">Reference proteome</keyword>
<keyword evidence="3" id="KW-0732">Signal</keyword>
<feature type="signal peptide" evidence="3">
    <location>
        <begin position="1"/>
        <end position="28"/>
    </location>
</feature>
<sequence length="571" mass="59151">MKPLTKRTLALPAVAAVVASTLSIGAPAAATEQTFTPTCVEDPTALGVEEALVYEPAPRELLSASGLDRVATDFAAELCSLTGTDGLSALVEERARGLWQKGILAARAMGADGELDADDRPLYWARLAMTGALRQWSAANDVPQKTLEAELAKLDALSRGQDTLDPDASERDVVVLTGFDPFFLNRDARISNPSGAIVLALDGEIVQGPNGPVEIQAALFPVRWRDFGDGMVEKALTPAFSAKNRPQLFFTISQGSPKSFDLEAFNGAWRGGTVDNEQVCSQGTTPIPAGVATVSPQPQWTESTLPRQAMVDDVDGQPFAVNDRRSVVELPAGTPSIAARQGCPADRSLNEGTKREDGPSEGSVARAGGGGTYLSNEIAYRATLLRDALGEKDLPGGHVHTPVLEGVQNTASEVSNPEFERNRQQIIAQTKSLLESALAHGTVGSDEPTETPTDTPTDEPTESPTDAPTEEPTTGADTSASANGSDDGADSGNDATAAGNSDSAEAGADGTAKNSASDSTASDGANSSDAADEAGRLPRTGGLPLSTAGIGALLIAAGAALVIGVRRRRSR</sequence>
<feature type="region of interest" description="Disordered" evidence="1">
    <location>
        <begin position="440"/>
        <end position="546"/>
    </location>
</feature>
<evidence type="ECO:0008006" key="6">
    <source>
        <dbReference type="Google" id="ProtNLM"/>
    </source>
</evidence>
<accession>A0ABP3CAB3</accession>
<feature type="transmembrane region" description="Helical" evidence="2">
    <location>
        <begin position="543"/>
        <end position="565"/>
    </location>
</feature>
<evidence type="ECO:0000256" key="3">
    <source>
        <dbReference type="SAM" id="SignalP"/>
    </source>
</evidence>
<dbReference type="Proteomes" id="UP001498238">
    <property type="component" value="Unassembled WGS sequence"/>
</dbReference>
<gene>
    <name evidence="4" type="ORF">NCCP602_25090</name>
</gene>
<feature type="region of interest" description="Disordered" evidence="1">
    <location>
        <begin position="335"/>
        <end position="372"/>
    </location>
</feature>
<dbReference type="Gene3D" id="3.40.630.20">
    <property type="entry name" value="Peptidase C15, pyroglutamyl peptidase I-like"/>
    <property type="match status" value="1"/>
</dbReference>
<proteinExistence type="predicted"/>
<reference evidence="4 5" key="1">
    <citation type="submission" date="2024-01" db="EMBL/GenBank/DDBJ databases">
        <title>Characterization of antibiotic resistant novel bacterial strains and their environmental applications.</title>
        <authorList>
            <person name="Manzoor S."/>
            <person name="Abbas S."/>
            <person name="Arshad M."/>
            <person name="Ahmed I."/>
        </authorList>
    </citation>
    <scope>NUCLEOTIDE SEQUENCE [LARGE SCALE GENOMIC DNA]</scope>
    <source>
        <strain evidence="4 5">NCCP-602</strain>
    </source>
</reference>
<dbReference type="InterPro" id="IPR036440">
    <property type="entry name" value="Peptidase_C15-like_sf"/>
</dbReference>
<keyword evidence="2" id="KW-0812">Transmembrane</keyword>
<evidence type="ECO:0000256" key="1">
    <source>
        <dbReference type="SAM" id="MobiDB-lite"/>
    </source>
</evidence>
<dbReference type="EMBL" id="BAAAAF010000010">
    <property type="protein sequence ID" value="GAA0036548.1"/>
    <property type="molecule type" value="Genomic_DNA"/>
</dbReference>